<dbReference type="InterPro" id="IPR020471">
    <property type="entry name" value="AKR"/>
</dbReference>
<dbReference type="GO" id="GO:0005829">
    <property type="term" value="C:cytosol"/>
    <property type="evidence" value="ECO:0007669"/>
    <property type="project" value="TreeGrafter"/>
</dbReference>
<dbReference type="OrthoDB" id="5286008at2759"/>
<dbReference type="GO" id="GO:0070485">
    <property type="term" value="P:dehydro-D-arabinono-1,4-lactone biosynthetic process"/>
    <property type="evidence" value="ECO:0007669"/>
    <property type="project" value="TreeGrafter"/>
</dbReference>
<keyword evidence="4" id="KW-1185">Reference proteome</keyword>
<accession>A0A507QWX4</accession>
<feature type="domain" description="NADP-dependent oxidoreductase" evidence="2">
    <location>
        <begin position="16"/>
        <end position="304"/>
    </location>
</feature>
<dbReference type="EMBL" id="VIFY01000052">
    <property type="protein sequence ID" value="TQB73029.1"/>
    <property type="molecule type" value="Genomic_DNA"/>
</dbReference>
<evidence type="ECO:0000259" key="2">
    <source>
        <dbReference type="Pfam" id="PF00248"/>
    </source>
</evidence>
<dbReference type="Proteomes" id="UP000319663">
    <property type="component" value="Unassembled WGS sequence"/>
</dbReference>
<dbReference type="InterPro" id="IPR036812">
    <property type="entry name" value="NAD(P)_OxRdtase_dom_sf"/>
</dbReference>
<dbReference type="AlphaFoldDB" id="A0A507QWX4"/>
<dbReference type="PANTHER" id="PTHR42686">
    <property type="entry name" value="GH17980P-RELATED"/>
    <property type="match status" value="1"/>
</dbReference>
<evidence type="ECO:0000313" key="4">
    <source>
        <dbReference type="Proteomes" id="UP000319663"/>
    </source>
</evidence>
<reference evidence="3 4" key="1">
    <citation type="submission" date="2019-06" db="EMBL/GenBank/DDBJ databases">
        <title>Wine fermentation using esterase from Monascus purpureus.</title>
        <authorList>
            <person name="Geng C."/>
            <person name="Zhang Y."/>
        </authorList>
    </citation>
    <scope>NUCLEOTIDE SEQUENCE [LARGE SCALE GENOMIC DNA]</scope>
    <source>
        <strain evidence="3">HQ1</strain>
    </source>
</reference>
<evidence type="ECO:0000313" key="3">
    <source>
        <dbReference type="EMBL" id="TQB73029.1"/>
    </source>
</evidence>
<name>A0A507QWX4_MONPU</name>
<dbReference type="GO" id="GO:0045290">
    <property type="term" value="F:D-arabinose 1-dehydrogenase [NAD(P)+] activity"/>
    <property type="evidence" value="ECO:0007669"/>
    <property type="project" value="TreeGrafter"/>
</dbReference>
<sequence>MPVQSTHPPLSQALPPLILGGAGFSNQLNANPTSLPVRQVIKEAFNLGIRAIDTSPYYYGPSEQLIGDALSQPEIVKHYPRKDYILMTKVGRISAAEFNYSPSCIRTSILRSLERLDTSYLDVIFCHDAEYITDGETLIAIGVLLDFVRDGKIRYVGISGYRIDILMRLAKAARQRYSRPLGVVQNWAQLTLQNSRLETQGLDSLRNEGVSCVCSSSPLAIGLLRSGGVPQGSLGDFHPAPAGLRAVAKEAAEFVVAQTGESMASLALQYALSRAPLASMESFRVSTITGISSVSELKEKVMAARQILKGPVDGRKGSILDYSPQKEMQFERDKSLYKSVRRILGPWVGYCFPSPGEGWCTERKRMLGQKKSANL</sequence>
<dbReference type="InterPro" id="IPR023210">
    <property type="entry name" value="NADP_OxRdtase_dom"/>
</dbReference>
<comment type="caution">
    <text evidence="3">The sequence shown here is derived from an EMBL/GenBank/DDBJ whole genome shotgun (WGS) entry which is preliminary data.</text>
</comment>
<gene>
    <name evidence="3" type="ORF">MPDQ_006279</name>
</gene>
<dbReference type="STRING" id="5098.A0A507QWX4"/>
<protein>
    <recommendedName>
        <fullName evidence="2">NADP-dependent oxidoreductase domain-containing protein</fullName>
    </recommendedName>
</protein>
<proteinExistence type="predicted"/>
<organism evidence="3 4">
    <name type="scientific">Monascus purpureus</name>
    <name type="common">Red mold</name>
    <name type="synonym">Monascus anka</name>
    <dbReference type="NCBI Taxonomy" id="5098"/>
    <lineage>
        <taxon>Eukaryota</taxon>
        <taxon>Fungi</taxon>
        <taxon>Dikarya</taxon>
        <taxon>Ascomycota</taxon>
        <taxon>Pezizomycotina</taxon>
        <taxon>Eurotiomycetes</taxon>
        <taxon>Eurotiomycetidae</taxon>
        <taxon>Eurotiales</taxon>
        <taxon>Aspergillaceae</taxon>
        <taxon>Monascus</taxon>
    </lineage>
</organism>
<dbReference type="SUPFAM" id="SSF51430">
    <property type="entry name" value="NAD(P)-linked oxidoreductase"/>
    <property type="match status" value="1"/>
</dbReference>
<keyword evidence="1" id="KW-0560">Oxidoreductase</keyword>
<dbReference type="Pfam" id="PF00248">
    <property type="entry name" value="Aldo_ket_red"/>
    <property type="match status" value="1"/>
</dbReference>
<evidence type="ECO:0000256" key="1">
    <source>
        <dbReference type="ARBA" id="ARBA00023002"/>
    </source>
</evidence>
<dbReference type="PANTHER" id="PTHR42686:SF1">
    <property type="entry name" value="GH17980P-RELATED"/>
    <property type="match status" value="1"/>
</dbReference>
<dbReference type="Gene3D" id="3.20.20.100">
    <property type="entry name" value="NADP-dependent oxidoreductase domain"/>
    <property type="match status" value="1"/>
</dbReference>